<feature type="chain" id="PRO_5046864488" description="DUF11 domain-containing protein" evidence="1">
    <location>
        <begin position="35"/>
        <end position="914"/>
    </location>
</feature>
<evidence type="ECO:0000256" key="1">
    <source>
        <dbReference type="SAM" id="SignalP"/>
    </source>
</evidence>
<dbReference type="Proteomes" id="UP001243717">
    <property type="component" value="Unassembled WGS sequence"/>
</dbReference>
<evidence type="ECO:0000259" key="2">
    <source>
        <dbReference type="Pfam" id="PF01345"/>
    </source>
</evidence>
<feature type="signal peptide" evidence="1">
    <location>
        <begin position="1"/>
        <end position="34"/>
    </location>
</feature>
<dbReference type="NCBIfam" id="TIGR01451">
    <property type="entry name" value="B_ant_repeat"/>
    <property type="match status" value="2"/>
</dbReference>
<name>A0ABU1AIC5_9BACT</name>
<protein>
    <recommendedName>
        <fullName evidence="2">DUF11 domain-containing protein</fullName>
    </recommendedName>
</protein>
<dbReference type="EMBL" id="JARXIC010000007">
    <property type="protein sequence ID" value="MDQ8193923.1"/>
    <property type="molecule type" value="Genomic_DNA"/>
</dbReference>
<comment type="caution">
    <text evidence="3">The sequence shown here is derived from an EMBL/GenBank/DDBJ whole genome shotgun (WGS) entry which is preliminary data.</text>
</comment>
<dbReference type="Pfam" id="PF01345">
    <property type="entry name" value="DUF11"/>
    <property type="match status" value="1"/>
</dbReference>
<accession>A0ABU1AIC5</accession>
<keyword evidence="1" id="KW-0732">Signal</keyword>
<dbReference type="PANTHER" id="PTHR34819:SF3">
    <property type="entry name" value="CELL SURFACE PROTEIN"/>
    <property type="match status" value="1"/>
</dbReference>
<dbReference type="InterPro" id="IPR051172">
    <property type="entry name" value="Chlamydia_OmcB"/>
</dbReference>
<gene>
    <name evidence="3" type="ORF">QEH59_05775</name>
</gene>
<proteinExistence type="predicted"/>
<sequence length="914" mass="93124">MNTSDGILKSFGRIRTLALSSVALLAALSLSAAAPTAGTKIGNQASATYKDQNGTERDTTSNTVVTTVLQIPGLALTQDNTRSVSPGGSVFLPHTLTNTGNGTDSFDLYTDTVAGDFTLGTLLIYADTNQDGEPDDITSPITTTGDLTPGEQFYFVVGTSVPGSANDAESASFNINGGSDYSQTLAGTDPLYDLTDNNTDTINVSEDAVMTVSKLIDTAQGIPGTSPVMYTLSYNNTGNKAATSFTMTDEIPEGMTYIAGTGRSSLTGTTVLTDASGDQQAGGGTTVDYEYDATEEELVIIIDSVPAGASGTVTFQVGVDAGLAPQIINNVVQYTYDPDGPGVKGPVPPVETNRPPFEVLPVPAVSLAGETLPTARPGETVTFTNVLTNNGTSEDTFDMSFVAGSSTYPTGTTFRFYLEDGNTPMVDTNGNSTPDTGPIAVDGIYNVIVKATLPTNISGLTTGNGPYSITKRATGTVLDVSGNPATADANDIVTTILPPNVDITNAAAGDDPDGVAGEGDGAGADGITKAGDPGSIVTFPLTVENEGTIQDAYNLTVDPASVPAGWVVNLRRVAAGAVVNNSGTLNPPVDSAPTTDGGRFSYVAEVTIPEGETPGDREIIFLATSPTSGVSDFITNTVTVNTVREITLVSDNAGQVSPGGAIVYEHVLTNMGNISEMLGASNIALTLSDSKAAEGWTSIIYRDSNGNGVLDTGAGGDTVIDSASGSLAVELTRTGTANDSTLIFVKVFAPLGAPNGAINISTLTATTTGEVDGVAAPAAVSNEDTTTVILGDLELLKEQALDADNDGEADGGESSYTTLPLEAKPGASILYRITATNTGSADATDIVIYDTTPTATKYYPANGNDSIAAVTGDGSLQSVDSQPGANSAGSFEFSIGTLAPGDSAVASFGVKIDE</sequence>
<dbReference type="InterPro" id="IPR001434">
    <property type="entry name" value="OmcB-like_DUF11"/>
</dbReference>
<dbReference type="RefSeq" id="WP_308984409.1">
    <property type="nucleotide sequence ID" value="NZ_JARXIC010000007.1"/>
</dbReference>
<evidence type="ECO:0000313" key="4">
    <source>
        <dbReference type="Proteomes" id="UP001243717"/>
    </source>
</evidence>
<reference evidence="3 4" key="1">
    <citation type="submission" date="2023-04" db="EMBL/GenBank/DDBJ databases">
        <title>A novel bacteria isolated from coastal sediment.</title>
        <authorList>
            <person name="Liu X.-J."/>
            <person name="Du Z.-J."/>
        </authorList>
    </citation>
    <scope>NUCLEOTIDE SEQUENCE [LARGE SCALE GENOMIC DNA]</scope>
    <source>
        <strain evidence="3 4">SDUM461004</strain>
    </source>
</reference>
<evidence type="ECO:0000313" key="3">
    <source>
        <dbReference type="EMBL" id="MDQ8193923.1"/>
    </source>
</evidence>
<dbReference type="InterPro" id="IPR047589">
    <property type="entry name" value="DUF11_rpt"/>
</dbReference>
<feature type="domain" description="DUF11" evidence="2">
    <location>
        <begin position="823"/>
        <end position="910"/>
    </location>
</feature>
<keyword evidence="4" id="KW-1185">Reference proteome</keyword>
<dbReference type="PANTHER" id="PTHR34819">
    <property type="entry name" value="LARGE CYSTEINE-RICH PERIPLASMIC PROTEIN OMCB"/>
    <property type="match status" value="1"/>
</dbReference>
<organism evidence="3 4">
    <name type="scientific">Thalassobacterium sedimentorum</name>
    <dbReference type="NCBI Taxonomy" id="3041258"/>
    <lineage>
        <taxon>Bacteria</taxon>
        <taxon>Pseudomonadati</taxon>
        <taxon>Verrucomicrobiota</taxon>
        <taxon>Opitutia</taxon>
        <taxon>Puniceicoccales</taxon>
        <taxon>Coraliomargaritaceae</taxon>
        <taxon>Thalassobacterium</taxon>
    </lineage>
</organism>